<sequence>MLKKASLILFILTSMNVSANTAWFSEWQAYKPINWQTIGTWYSCISIVNISSGSIEVTVSYYSSSGEMVTPPLTGYSAGTNPKTILGPRQSAGWCTAPSQLATGTNMWGAGIVTATPLDGQTEPALVVAQADLRNLAPSGSYNAWTNVPINGGLPF</sequence>
<dbReference type="Proteomes" id="UP001168109">
    <property type="component" value="Unassembled WGS sequence"/>
</dbReference>
<dbReference type="RefSeq" id="WP_156140175.1">
    <property type="nucleotide sequence ID" value="NZ_CDBL01000044.1"/>
</dbReference>
<organism evidence="2 3">
    <name type="scientific">Aeromonas piscicola</name>
    <dbReference type="NCBI Taxonomy" id="600645"/>
    <lineage>
        <taxon>Bacteria</taxon>
        <taxon>Pseudomonadati</taxon>
        <taxon>Pseudomonadota</taxon>
        <taxon>Gammaproteobacteria</taxon>
        <taxon>Aeromonadales</taxon>
        <taxon>Aeromonadaceae</taxon>
        <taxon>Aeromonas</taxon>
    </lineage>
</organism>
<proteinExistence type="predicted"/>
<comment type="caution">
    <text evidence="2">The sequence shown here is derived from an EMBL/GenBank/DDBJ whole genome shotgun (WGS) entry which is preliminary data.</text>
</comment>
<protein>
    <submittedName>
        <fullName evidence="2">Uncharacterized protein</fullName>
    </submittedName>
</protein>
<accession>A0ABT7QF38</accession>
<evidence type="ECO:0000313" key="3">
    <source>
        <dbReference type="Proteomes" id="UP001168109"/>
    </source>
</evidence>
<dbReference type="EMBL" id="JAOPLU010000005">
    <property type="protein sequence ID" value="MDM5132562.1"/>
    <property type="molecule type" value="Genomic_DNA"/>
</dbReference>
<reference evidence="2" key="1">
    <citation type="submission" date="2024-05" db="EMBL/GenBank/DDBJ databases">
        <title>WGS of Aeromonas isolates.</title>
        <authorList>
            <person name="Lee H."/>
        </authorList>
    </citation>
    <scope>NUCLEOTIDE SEQUENCE</scope>
    <source>
        <strain evidence="2">LP308</strain>
    </source>
</reference>
<name>A0ABT7QF38_9GAMM</name>
<feature type="signal peptide" evidence="1">
    <location>
        <begin position="1"/>
        <end position="19"/>
    </location>
</feature>
<feature type="chain" id="PRO_5045369521" evidence="1">
    <location>
        <begin position="20"/>
        <end position="156"/>
    </location>
</feature>
<evidence type="ECO:0000313" key="2">
    <source>
        <dbReference type="EMBL" id="MDM5132562.1"/>
    </source>
</evidence>
<keyword evidence="3" id="KW-1185">Reference proteome</keyword>
<evidence type="ECO:0000256" key="1">
    <source>
        <dbReference type="SAM" id="SignalP"/>
    </source>
</evidence>
<gene>
    <name evidence="2" type="ORF">OB962_16420</name>
</gene>
<keyword evidence="1" id="KW-0732">Signal</keyword>